<dbReference type="EMBL" id="FNQY01000001">
    <property type="protein sequence ID" value="SDZ76636.1"/>
    <property type="molecule type" value="Genomic_DNA"/>
</dbReference>
<protein>
    <submittedName>
        <fullName evidence="1">SusD family protein</fullName>
    </submittedName>
</protein>
<dbReference type="OrthoDB" id="1035036at2"/>
<reference evidence="1 2" key="1">
    <citation type="submission" date="2016-10" db="EMBL/GenBank/DDBJ databases">
        <authorList>
            <person name="de Groot N.N."/>
        </authorList>
    </citation>
    <scope>NUCLEOTIDE SEQUENCE [LARGE SCALE GENOMIC DNA]</scope>
    <source>
        <strain evidence="1 2">Vu-144</strain>
    </source>
</reference>
<dbReference type="Gene3D" id="1.25.40.390">
    <property type="match status" value="1"/>
</dbReference>
<dbReference type="STRING" id="551991.SAMN05192529_101334"/>
<dbReference type="AlphaFoldDB" id="A0A1H3VPD0"/>
<sequence>MTTLFNNVSKWFLGILVLSGMLYSCQKTFDIKPDNVLDESQVYRDVNDADAAIFGIYGQVMGLSKQYVVLNELRGDLMDVTSNADKYLIELNQETSSQDNPYADPRPFYKVIMNCNDAIANFKEMLKDNRLTQEAFDIRYSAVGAIRTWLYLQLGVQYGTIPYVTNPLKDVDAVKNQSNYPRLEFSALLDSLTVFAESLPYKKPFPTGTSLLTTIDGYATDKFFIPIELLLGDLYLWKGNYTTAATYYHSVMNYSDQLYPAMNSEQYYETYKVAYTAQINGANWSNIFVETYGERYSNYEIIWDLPFDDNFAPENPFVNLFYNSGNGYLLKPSQLIINEWDKQIRTDSTPGDYRGNGASYKLVGGQPVVNKFSSNFDPMDPFKTADKWVLYRAATLHFHYSECAIHDGRTRLAYSLMNNGIRGGFNPLGLAQTDDVSDYMQSFGAPYDFDARMGDYPSYRAPWYRNTGINGRVSVPAEIIDSAKYFDTTVLPRQFLTASSQDSLELDMMDDLLHYSGMELAFEGSRWPDLLRVALRREKQKAGSGVSFLQNAISAKFKASGRTDLAASVSSRLADTKNWFLPFNWD</sequence>
<gene>
    <name evidence="1" type="ORF">SAMN05192529_101334</name>
</gene>
<dbReference type="InterPro" id="IPR011990">
    <property type="entry name" value="TPR-like_helical_dom_sf"/>
</dbReference>
<proteinExistence type="predicted"/>
<evidence type="ECO:0000313" key="2">
    <source>
        <dbReference type="Proteomes" id="UP000199041"/>
    </source>
</evidence>
<name>A0A1H3VPD0_9BACT</name>
<organism evidence="1 2">
    <name type="scientific">Arachidicoccus rhizosphaerae</name>
    <dbReference type="NCBI Taxonomy" id="551991"/>
    <lineage>
        <taxon>Bacteria</taxon>
        <taxon>Pseudomonadati</taxon>
        <taxon>Bacteroidota</taxon>
        <taxon>Chitinophagia</taxon>
        <taxon>Chitinophagales</taxon>
        <taxon>Chitinophagaceae</taxon>
        <taxon>Arachidicoccus</taxon>
    </lineage>
</organism>
<dbReference type="SUPFAM" id="SSF48452">
    <property type="entry name" value="TPR-like"/>
    <property type="match status" value="1"/>
</dbReference>
<dbReference type="Proteomes" id="UP000199041">
    <property type="component" value="Unassembled WGS sequence"/>
</dbReference>
<evidence type="ECO:0000313" key="1">
    <source>
        <dbReference type="EMBL" id="SDZ76636.1"/>
    </source>
</evidence>
<accession>A0A1H3VPD0</accession>
<keyword evidence="2" id="KW-1185">Reference proteome</keyword>
<dbReference type="RefSeq" id="WP_091392469.1">
    <property type="nucleotide sequence ID" value="NZ_FNQY01000001.1"/>
</dbReference>